<keyword evidence="2" id="KW-0540">Nuclease</keyword>
<dbReference type="InterPro" id="IPR012296">
    <property type="entry name" value="Nuclease_put_TT1808"/>
</dbReference>
<dbReference type="Gene3D" id="3.90.1570.10">
    <property type="entry name" value="tt1808, chain A"/>
    <property type="match status" value="1"/>
</dbReference>
<dbReference type="InterPro" id="IPR008538">
    <property type="entry name" value="Uma2"/>
</dbReference>
<dbReference type="InterPro" id="IPR011335">
    <property type="entry name" value="Restrct_endonuc-II-like"/>
</dbReference>
<proteinExistence type="predicted"/>
<feature type="domain" description="Putative restriction endonuclease" evidence="1">
    <location>
        <begin position="14"/>
        <end position="179"/>
    </location>
</feature>
<dbReference type="Pfam" id="PF05685">
    <property type="entry name" value="Uma2"/>
    <property type="match status" value="1"/>
</dbReference>
<dbReference type="SUPFAM" id="SSF52980">
    <property type="entry name" value="Restriction endonuclease-like"/>
    <property type="match status" value="1"/>
</dbReference>
<protein>
    <submittedName>
        <fullName evidence="2">Uma2 family endonuclease</fullName>
    </submittedName>
</protein>
<evidence type="ECO:0000313" key="2">
    <source>
        <dbReference type="EMBL" id="PJE97501.1"/>
    </source>
</evidence>
<evidence type="ECO:0000259" key="1">
    <source>
        <dbReference type="Pfam" id="PF05685"/>
    </source>
</evidence>
<keyword evidence="2" id="KW-0255">Endonuclease</keyword>
<sequence length="188" mass="20062">MSVAYSHGGPWTVDEVLALPEDTSQRVELVGGALMMSPAPGLGHQRASHRLHVLLEQAAEAVGADVEVFEAINVVVPDGLLIPDLAVVDAAATEEAGVAVSAHDVLTVVEIASPSTRIADRKLKPSLYAAAGIEHYWRVELEPAPRLIVGRLRHGTYTEQPPHLAGAVAHLDEPFPVTFDPARLTARR</sequence>
<dbReference type="AlphaFoldDB" id="A0A2M8LZW8"/>
<name>A0A2M8LZW8_9ACTN</name>
<dbReference type="RefSeq" id="WP_100202041.1">
    <property type="nucleotide sequence ID" value="NZ_PGGW01000040.1"/>
</dbReference>
<evidence type="ECO:0000313" key="3">
    <source>
        <dbReference type="Proteomes" id="UP000230407"/>
    </source>
</evidence>
<keyword evidence="2" id="KW-0378">Hydrolase</keyword>
<organism evidence="2 3">
    <name type="scientific">Streptomyces carminius</name>
    <dbReference type="NCBI Taxonomy" id="2665496"/>
    <lineage>
        <taxon>Bacteria</taxon>
        <taxon>Bacillati</taxon>
        <taxon>Actinomycetota</taxon>
        <taxon>Actinomycetes</taxon>
        <taxon>Kitasatosporales</taxon>
        <taxon>Streptomycetaceae</taxon>
        <taxon>Streptomyces</taxon>
    </lineage>
</organism>
<dbReference type="Proteomes" id="UP000230407">
    <property type="component" value="Unassembled WGS sequence"/>
</dbReference>
<dbReference type="GO" id="GO:0004519">
    <property type="term" value="F:endonuclease activity"/>
    <property type="evidence" value="ECO:0007669"/>
    <property type="project" value="UniProtKB-KW"/>
</dbReference>
<dbReference type="CDD" id="cd06260">
    <property type="entry name" value="DUF820-like"/>
    <property type="match status" value="1"/>
</dbReference>
<reference evidence="2 3" key="1">
    <citation type="submission" date="2017-11" db="EMBL/GenBank/DDBJ databases">
        <title>Streptomyces carmine sp. nov., a novel actinomycete isolated from Sophora alopecuroides in Xinjiang, China.</title>
        <authorList>
            <person name="Wang Y."/>
            <person name="Luo X."/>
            <person name="Wan C."/>
            <person name="Zhang L."/>
        </authorList>
    </citation>
    <scope>NUCLEOTIDE SEQUENCE [LARGE SCALE GENOMIC DNA]</scope>
    <source>
        <strain evidence="2 3">TRM SA0054</strain>
    </source>
</reference>
<keyword evidence="3" id="KW-1185">Reference proteome</keyword>
<dbReference type="PANTHER" id="PTHR35400:SF3">
    <property type="entry name" value="SLL1072 PROTEIN"/>
    <property type="match status" value="1"/>
</dbReference>
<dbReference type="PANTHER" id="PTHR35400">
    <property type="entry name" value="SLR1083 PROTEIN"/>
    <property type="match status" value="1"/>
</dbReference>
<accession>A0A2M8LZW8</accession>
<gene>
    <name evidence="2" type="ORF">CUT44_12535</name>
</gene>
<comment type="caution">
    <text evidence="2">The sequence shown here is derived from an EMBL/GenBank/DDBJ whole genome shotgun (WGS) entry which is preliminary data.</text>
</comment>
<dbReference type="EMBL" id="PGGW01000040">
    <property type="protein sequence ID" value="PJE97501.1"/>
    <property type="molecule type" value="Genomic_DNA"/>
</dbReference>